<reference evidence="1 2" key="1">
    <citation type="submission" date="2009-07" db="EMBL/GenBank/DDBJ databases">
        <authorList>
            <person name="Madupu R."/>
            <person name="Sebastian Y."/>
            <person name="Durkin A.S."/>
            <person name="Torralba M."/>
            <person name="Methe B."/>
            <person name="Sutton G.G."/>
            <person name="Strausberg R.L."/>
            <person name="Nelson K.E."/>
        </authorList>
    </citation>
    <scope>NUCLEOTIDE SEQUENCE [LARGE SCALE GENOMIC DNA]</scope>
    <source>
        <strain evidence="1 2">RM3277</strain>
    </source>
</reference>
<dbReference type="AlphaFoldDB" id="C6RGB3"/>
<dbReference type="EMBL" id="ACVQ01000019">
    <property type="protein sequence ID" value="EET79463.1"/>
    <property type="molecule type" value="Genomic_DNA"/>
</dbReference>
<evidence type="ECO:0000313" key="1">
    <source>
        <dbReference type="EMBL" id="EET79463.1"/>
    </source>
</evidence>
<organism evidence="1 2">
    <name type="scientific">Campylobacter showae RM3277</name>
    <dbReference type="NCBI Taxonomy" id="553219"/>
    <lineage>
        <taxon>Bacteria</taxon>
        <taxon>Pseudomonadati</taxon>
        <taxon>Campylobacterota</taxon>
        <taxon>Epsilonproteobacteria</taxon>
        <taxon>Campylobacterales</taxon>
        <taxon>Campylobacteraceae</taxon>
        <taxon>Campylobacter</taxon>
    </lineage>
</organism>
<dbReference type="STRING" id="553219.CAMSH0001_0566"/>
<sequence length="44" mass="5333">MRFVKFSFGMGWAVKFDAETTRYWFSLRFIVRKFCASQTDDDKI</sequence>
<comment type="caution">
    <text evidence="1">The sequence shown here is derived from an EMBL/GenBank/DDBJ whole genome shotgun (WGS) entry which is preliminary data.</text>
</comment>
<dbReference type="Proteomes" id="UP000003107">
    <property type="component" value="Unassembled WGS sequence"/>
</dbReference>
<protein>
    <submittedName>
        <fullName evidence="1">Uncharacterized protein</fullName>
    </submittedName>
</protein>
<evidence type="ECO:0000313" key="2">
    <source>
        <dbReference type="Proteomes" id="UP000003107"/>
    </source>
</evidence>
<proteinExistence type="predicted"/>
<gene>
    <name evidence="1" type="ORF">CAMSH0001_0566</name>
</gene>
<name>C6RGB3_9BACT</name>
<accession>C6RGB3</accession>
<keyword evidence="2" id="KW-1185">Reference proteome</keyword>